<accession>A0A9P1IAM3</accession>
<reference evidence="1" key="1">
    <citation type="submission" date="2022-11" db="EMBL/GenBank/DDBJ databases">
        <authorList>
            <person name="Kikuchi T."/>
        </authorList>
    </citation>
    <scope>NUCLEOTIDE SEQUENCE</scope>
    <source>
        <strain evidence="1">PS1010</strain>
    </source>
</reference>
<gene>
    <name evidence="1" type="ORF">CAMP_LOCUS3970</name>
</gene>
<comment type="caution">
    <text evidence="1">The sequence shown here is derived from an EMBL/GenBank/DDBJ whole genome shotgun (WGS) entry which is preliminary data.</text>
</comment>
<evidence type="ECO:0000313" key="2">
    <source>
        <dbReference type="Proteomes" id="UP001152747"/>
    </source>
</evidence>
<proteinExistence type="predicted"/>
<protein>
    <submittedName>
        <fullName evidence="1">Uncharacterized protein</fullName>
    </submittedName>
</protein>
<name>A0A9P1IAM3_9PELO</name>
<sequence length="104" mass="11723">MDALDVSRNLSNIADALAGDASRNTTELLEHLSVTLEELRTISSICNTHSKQAHEQLEALDLQTEKFGETFEKIDNLKQYMTDIKIKLANLDHFCTSLERQSNS</sequence>
<dbReference type="Proteomes" id="UP001152747">
    <property type="component" value="Unassembled WGS sequence"/>
</dbReference>
<dbReference type="EMBL" id="CANHGI010000002">
    <property type="protein sequence ID" value="CAI5441333.1"/>
    <property type="molecule type" value="Genomic_DNA"/>
</dbReference>
<organism evidence="1 2">
    <name type="scientific">Caenorhabditis angaria</name>
    <dbReference type="NCBI Taxonomy" id="860376"/>
    <lineage>
        <taxon>Eukaryota</taxon>
        <taxon>Metazoa</taxon>
        <taxon>Ecdysozoa</taxon>
        <taxon>Nematoda</taxon>
        <taxon>Chromadorea</taxon>
        <taxon>Rhabditida</taxon>
        <taxon>Rhabditina</taxon>
        <taxon>Rhabditomorpha</taxon>
        <taxon>Rhabditoidea</taxon>
        <taxon>Rhabditidae</taxon>
        <taxon>Peloderinae</taxon>
        <taxon>Caenorhabditis</taxon>
    </lineage>
</organism>
<keyword evidence="2" id="KW-1185">Reference proteome</keyword>
<dbReference type="AlphaFoldDB" id="A0A9P1IAM3"/>
<evidence type="ECO:0000313" key="1">
    <source>
        <dbReference type="EMBL" id="CAI5441333.1"/>
    </source>
</evidence>